<dbReference type="PANTHER" id="PTHR11240:SF22">
    <property type="entry name" value="RIBONUCLEASE T2"/>
    <property type="match status" value="1"/>
</dbReference>
<dbReference type="GO" id="GO:0006401">
    <property type="term" value="P:RNA catabolic process"/>
    <property type="evidence" value="ECO:0007669"/>
    <property type="project" value="UniProtKB-ARBA"/>
</dbReference>
<reference evidence="3" key="1">
    <citation type="submission" date="2023-03" db="EMBL/GenBank/DDBJ databases">
        <authorList>
            <person name="Steffen K."/>
            <person name="Cardenas P."/>
        </authorList>
    </citation>
    <scope>NUCLEOTIDE SEQUENCE</scope>
</reference>
<organism evidence="3 4">
    <name type="scientific">Geodia barretti</name>
    <name type="common">Barrett's horny sponge</name>
    <dbReference type="NCBI Taxonomy" id="519541"/>
    <lineage>
        <taxon>Eukaryota</taxon>
        <taxon>Metazoa</taxon>
        <taxon>Porifera</taxon>
        <taxon>Demospongiae</taxon>
        <taxon>Heteroscleromorpha</taxon>
        <taxon>Tetractinellida</taxon>
        <taxon>Astrophorina</taxon>
        <taxon>Geodiidae</taxon>
        <taxon>Geodia</taxon>
    </lineage>
</organism>
<protein>
    <submittedName>
        <fullName evidence="3">Ribonuclease T2</fullName>
    </submittedName>
</protein>
<comment type="caution">
    <text evidence="3">The sequence shown here is derived from an EMBL/GenBank/DDBJ whole genome shotgun (WGS) entry which is preliminary data.</text>
</comment>
<dbReference type="AlphaFoldDB" id="A0AA35W6Q9"/>
<dbReference type="GO" id="GO:0003723">
    <property type="term" value="F:RNA binding"/>
    <property type="evidence" value="ECO:0007669"/>
    <property type="project" value="InterPro"/>
</dbReference>
<keyword evidence="4" id="KW-1185">Reference proteome</keyword>
<gene>
    <name evidence="3" type="ORF">GBAR_LOCUS6314</name>
</gene>
<proteinExistence type="inferred from homology"/>
<dbReference type="EMBL" id="CASHTH010000955">
    <property type="protein sequence ID" value="CAI8009399.1"/>
    <property type="molecule type" value="Genomic_DNA"/>
</dbReference>
<evidence type="ECO:0000256" key="1">
    <source>
        <dbReference type="ARBA" id="ARBA00007469"/>
    </source>
</evidence>
<dbReference type="Pfam" id="PF00445">
    <property type="entry name" value="Ribonuclease_T2"/>
    <property type="match status" value="1"/>
</dbReference>
<name>A0AA35W6Q9_GEOBA</name>
<dbReference type="InterPro" id="IPR018188">
    <property type="entry name" value="RNase_T2_His_AS_1"/>
</dbReference>
<dbReference type="SUPFAM" id="SSF55895">
    <property type="entry name" value="Ribonuclease Rh-like"/>
    <property type="match status" value="1"/>
</dbReference>
<dbReference type="InterPro" id="IPR001568">
    <property type="entry name" value="RNase_T2-like"/>
</dbReference>
<dbReference type="Gene3D" id="3.90.730.10">
    <property type="entry name" value="Ribonuclease T2-like"/>
    <property type="match status" value="1"/>
</dbReference>
<sequence>MNCTASGSLNLTIHGLWPTRNGCSHYLQYCNSSYEFNLEEIKSLTTQLEKFWPSLHKYANCTSHEHLSGSEYFWCHEWEAHGTCACEVKHIQGEFDFFQTVLELFEHQMNYDQYVLAKHGIVPSTTHPYRVEKFVDAFVAEWNVKPVLKCRRMGVTTTTLLSNNLLATDKQIEPTQSSELCNYLPCAQTHRLCTQFAAHLLQDGDRQVLDSIRTCLSKDFTHRQCTDCILDESTCDNGFYYYPA</sequence>
<dbReference type="Proteomes" id="UP001174909">
    <property type="component" value="Unassembled WGS sequence"/>
</dbReference>
<comment type="similarity">
    <text evidence="1 2">Belongs to the RNase T2 family.</text>
</comment>
<dbReference type="GO" id="GO:0033897">
    <property type="term" value="F:ribonuclease T2 activity"/>
    <property type="evidence" value="ECO:0007669"/>
    <property type="project" value="InterPro"/>
</dbReference>
<evidence type="ECO:0000256" key="2">
    <source>
        <dbReference type="RuleBase" id="RU004328"/>
    </source>
</evidence>
<accession>A0AA35W6Q9</accession>
<dbReference type="PROSITE" id="PS00530">
    <property type="entry name" value="RNASE_T2_1"/>
    <property type="match status" value="1"/>
</dbReference>
<dbReference type="InterPro" id="IPR036430">
    <property type="entry name" value="RNase_T2-like_sf"/>
</dbReference>
<evidence type="ECO:0000313" key="4">
    <source>
        <dbReference type="Proteomes" id="UP001174909"/>
    </source>
</evidence>
<evidence type="ECO:0000313" key="3">
    <source>
        <dbReference type="EMBL" id="CAI8009399.1"/>
    </source>
</evidence>
<dbReference type="PANTHER" id="PTHR11240">
    <property type="entry name" value="RIBONUCLEASE T2"/>
    <property type="match status" value="1"/>
</dbReference>